<dbReference type="Proteomes" id="UP000054560">
    <property type="component" value="Unassembled WGS sequence"/>
</dbReference>
<reference evidence="1 2" key="1">
    <citation type="submission" date="2011-02" db="EMBL/GenBank/DDBJ databases">
        <title>The Genome Sequence of Sphaeroforma arctica JP610.</title>
        <authorList>
            <consortium name="The Broad Institute Genome Sequencing Platform"/>
            <person name="Russ C."/>
            <person name="Cuomo C."/>
            <person name="Young S.K."/>
            <person name="Zeng Q."/>
            <person name="Gargeya S."/>
            <person name="Alvarado L."/>
            <person name="Berlin A."/>
            <person name="Chapman S.B."/>
            <person name="Chen Z."/>
            <person name="Freedman E."/>
            <person name="Gellesch M."/>
            <person name="Goldberg J."/>
            <person name="Griggs A."/>
            <person name="Gujja S."/>
            <person name="Heilman E."/>
            <person name="Heiman D."/>
            <person name="Howarth C."/>
            <person name="Mehta T."/>
            <person name="Neiman D."/>
            <person name="Pearson M."/>
            <person name="Roberts A."/>
            <person name="Saif S."/>
            <person name="Shea T."/>
            <person name="Shenoy N."/>
            <person name="Sisk P."/>
            <person name="Stolte C."/>
            <person name="Sykes S."/>
            <person name="White J."/>
            <person name="Yandava C."/>
            <person name="Burger G."/>
            <person name="Gray M.W."/>
            <person name="Holland P.W.H."/>
            <person name="King N."/>
            <person name="Lang F.B.F."/>
            <person name="Roger A.J."/>
            <person name="Ruiz-Trillo I."/>
            <person name="Haas B."/>
            <person name="Nusbaum C."/>
            <person name="Birren B."/>
        </authorList>
    </citation>
    <scope>NUCLEOTIDE SEQUENCE [LARGE SCALE GENOMIC DNA]</scope>
    <source>
        <strain evidence="1 2">JP610</strain>
    </source>
</reference>
<sequence length="64" mass="6876">HPYEDTQVTDCDQIVKRSGTAVPCGDSGHIGQRECDLVFVMDPTINLCGDIKIVLVSKTALGSK</sequence>
<evidence type="ECO:0000313" key="2">
    <source>
        <dbReference type="Proteomes" id="UP000054560"/>
    </source>
</evidence>
<keyword evidence="2" id="KW-1185">Reference proteome</keyword>
<dbReference type="RefSeq" id="XP_014143155.1">
    <property type="nucleotide sequence ID" value="XM_014287680.1"/>
</dbReference>
<feature type="non-terminal residue" evidence="1">
    <location>
        <position position="1"/>
    </location>
</feature>
<name>A0A0L0EZJ0_9EUKA</name>
<dbReference type="GeneID" id="25918744"/>
<proteinExistence type="predicted"/>
<feature type="non-terminal residue" evidence="1">
    <location>
        <position position="64"/>
    </location>
</feature>
<accession>A0A0L0EZJ0</accession>
<dbReference type="EMBL" id="KQ256360">
    <property type="protein sequence ID" value="KNC69253.1"/>
    <property type="molecule type" value="Genomic_DNA"/>
</dbReference>
<evidence type="ECO:0000313" key="1">
    <source>
        <dbReference type="EMBL" id="KNC69253.1"/>
    </source>
</evidence>
<gene>
    <name evidence="1" type="ORF">SARC_18240</name>
</gene>
<protein>
    <submittedName>
        <fullName evidence="1">Uncharacterized protein</fullName>
    </submittedName>
</protein>
<dbReference type="AlphaFoldDB" id="A0A0L0EZJ0"/>
<organism evidence="1 2">
    <name type="scientific">Sphaeroforma arctica JP610</name>
    <dbReference type="NCBI Taxonomy" id="667725"/>
    <lineage>
        <taxon>Eukaryota</taxon>
        <taxon>Ichthyosporea</taxon>
        <taxon>Ichthyophonida</taxon>
        <taxon>Sphaeroforma</taxon>
    </lineage>
</organism>